<dbReference type="EMBL" id="JAINVZ010000004">
    <property type="protein sequence ID" value="MBY8884734.1"/>
    <property type="molecule type" value="Genomic_DNA"/>
</dbReference>
<comment type="caution">
    <text evidence="1">The sequence shown here is derived from an EMBL/GenBank/DDBJ whole genome shotgun (WGS) entry which is preliminary data.</text>
</comment>
<accession>A0ABS7QPZ9</accession>
<evidence type="ECO:0000313" key="2">
    <source>
        <dbReference type="Proteomes" id="UP001198565"/>
    </source>
</evidence>
<protein>
    <recommendedName>
        <fullName evidence="3">HPr kinase</fullName>
    </recommendedName>
</protein>
<dbReference type="SUPFAM" id="SSF53795">
    <property type="entry name" value="PEP carboxykinase-like"/>
    <property type="match status" value="1"/>
</dbReference>
<dbReference type="Proteomes" id="UP001198565">
    <property type="component" value="Unassembled WGS sequence"/>
</dbReference>
<evidence type="ECO:0000313" key="1">
    <source>
        <dbReference type="EMBL" id="MBY8884734.1"/>
    </source>
</evidence>
<reference evidence="1 2" key="1">
    <citation type="submission" date="2021-08" db="EMBL/GenBank/DDBJ databases">
        <title>Streptomyces sp. PTM05 isolated from lichen.</title>
        <authorList>
            <person name="Somphong A."/>
            <person name="Phongsopitanun W."/>
            <person name="Tanasupawat S."/>
        </authorList>
    </citation>
    <scope>NUCLEOTIDE SEQUENCE [LARGE SCALE GENOMIC DNA]</scope>
    <source>
        <strain evidence="1 2">Ptm05</strain>
    </source>
</reference>
<dbReference type="InterPro" id="IPR027417">
    <property type="entry name" value="P-loop_NTPase"/>
</dbReference>
<gene>
    <name evidence="1" type="ORF">K7472_07730</name>
</gene>
<sequence length="313" mass="34707">MRETFHEFYGYRIACTAPADAEPVVRRLFGPPSAPAPHAPWSGADTIRLSFEITDVDHDAVPPPYFPPHWDTRDEIVLDTRSSTATVSLAARAVHVRLARSDLGNPIVWGRWLVEKAFLIMTLRSNRHYGLHAGALEVEGRGALVTADSGVGKSTFTAWGLFQGATFIGEDAMMRHIEDPEDRFWGYPRCGYLDPAVAKTRPELADAPAAPVPARDKCRLEWPASFEERLVTAVRPHALLILTRDHQEIRPVGVDEVVELCRSDFEAGKLRAEDRALAEDDLRARLASMALLEFGLSSDLKANYARLATTLQA</sequence>
<name>A0ABS7QPZ9_9ACTN</name>
<keyword evidence="2" id="KW-1185">Reference proteome</keyword>
<organism evidence="1 2">
    <name type="scientific">Streptantibioticus parmotrematis</name>
    <dbReference type="NCBI Taxonomy" id="2873249"/>
    <lineage>
        <taxon>Bacteria</taxon>
        <taxon>Bacillati</taxon>
        <taxon>Actinomycetota</taxon>
        <taxon>Actinomycetes</taxon>
        <taxon>Kitasatosporales</taxon>
        <taxon>Streptomycetaceae</taxon>
        <taxon>Streptantibioticus</taxon>
    </lineage>
</organism>
<dbReference type="RefSeq" id="WP_222975434.1">
    <property type="nucleotide sequence ID" value="NZ_JAINVZ010000004.1"/>
</dbReference>
<evidence type="ECO:0008006" key="3">
    <source>
        <dbReference type="Google" id="ProtNLM"/>
    </source>
</evidence>
<proteinExistence type="predicted"/>
<dbReference type="Gene3D" id="3.40.50.300">
    <property type="entry name" value="P-loop containing nucleotide triphosphate hydrolases"/>
    <property type="match status" value="1"/>
</dbReference>